<feature type="transmembrane region" description="Helical" evidence="1">
    <location>
        <begin position="28"/>
        <end position="46"/>
    </location>
</feature>
<reference evidence="2 3" key="1">
    <citation type="submission" date="2015-02" db="EMBL/GenBank/DDBJ databases">
        <title>Complete genome sequence of Kangiella geojedonensis strain YCS-5T.</title>
        <authorList>
            <person name="Kim K.M."/>
        </authorList>
    </citation>
    <scope>NUCLEOTIDE SEQUENCE [LARGE SCALE GENOMIC DNA]</scope>
    <source>
        <strain evidence="2 3">YCS-5</strain>
    </source>
</reference>
<dbReference type="AlphaFoldDB" id="A0A0F6TR09"/>
<evidence type="ECO:0000313" key="2">
    <source>
        <dbReference type="EMBL" id="AKE52495.1"/>
    </source>
</evidence>
<keyword evidence="1" id="KW-0812">Transmembrane</keyword>
<name>A0A0F6TR09_9GAMM</name>
<gene>
    <name evidence="2" type="ORF">TQ33_1549</name>
</gene>
<dbReference type="STRING" id="914150.TQ33_1549"/>
<proteinExistence type="predicted"/>
<dbReference type="RefSeq" id="WP_046561557.1">
    <property type="nucleotide sequence ID" value="NZ_CP010975.1"/>
</dbReference>
<evidence type="ECO:0008006" key="4">
    <source>
        <dbReference type="Google" id="ProtNLM"/>
    </source>
</evidence>
<dbReference type="Proteomes" id="UP000034071">
    <property type="component" value="Chromosome"/>
</dbReference>
<organism evidence="2 3">
    <name type="scientific">Kangiella geojedonensis</name>
    <dbReference type="NCBI Taxonomy" id="914150"/>
    <lineage>
        <taxon>Bacteria</taxon>
        <taxon>Pseudomonadati</taxon>
        <taxon>Pseudomonadota</taxon>
        <taxon>Gammaproteobacteria</taxon>
        <taxon>Kangiellales</taxon>
        <taxon>Kangiellaceae</taxon>
        <taxon>Kangiella</taxon>
    </lineage>
</organism>
<dbReference type="KEGG" id="kge:TQ33_1549"/>
<protein>
    <recommendedName>
        <fullName evidence="4">Transmembrane protein</fullName>
    </recommendedName>
</protein>
<dbReference type="HOGENOM" id="CLU_2329998_0_0_6"/>
<keyword evidence="3" id="KW-1185">Reference proteome</keyword>
<evidence type="ECO:0000313" key="3">
    <source>
        <dbReference type="Proteomes" id="UP000034071"/>
    </source>
</evidence>
<feature type="transmembrane region" description="Helical" evidence="1">
    <location>
        <begin position="52"/>
        <end position="69"/>
    </location>
</feature>
<accession>A0A0F6TR09</accession>
<keyword evidence="1" id="KW-0472">Membrane</keyword>
<dbReference type="EMBL" id="CP010975">
    <property type="protein sequence ID" value="AKE52495.1"/>
    <property type="molecule type" value="Genomic_DNA"/>
</dbReference>
<evidence type="ECO:0000256" key="1">
    <source>
        <dbReference type="SAM" id="Phobius"/>
    </source>
</evidence>
<sequence length="98" mass="11064">MNNKRKTRAFNRPVGGKLNQALSLKTKIIVFVVVFIAVIIFGISYLGFQKGALFSSGLMIVILAVLLRTPHDIKTREKILKDKPLLSKKPKRKNISHH</sequence>
<keyword evidence="1" id="KW-1133">Transmembrane helix</keyword>